<reference evidence="1" key="1">
    <citation type="submission" date="2021-01" db="EMBL/GenBank/DDBJ databases">
        <authorList>
            <person name="Corre E."/>
            <person name="Pelletier E."/>
            <person name="Niang G."/>
            <person name="Scheremetjew M."/>
            <person name="Finn R."/>
            <person name="Kale V."/>
            <person name="Holt S."/>
            <person name="Cochrane G."/>
            <person name="Meng A."/>
            <person name="Brown T."/>
            <person name="Cohen L."/>
        </authorList>
    </citation>
    <scope>NUCLEOTIDE SEQUENCE</scope>
    <source>
        <strain evidence="1">FSP1.4</strain>
    </source>
</reference>
<evidence type="ECO:0000313" key="1">
    <source>
        <dbReference type="EMBL" id="CAE0349802.1"/>
    </source>
</evidence>
<name>A0A7S3JCB5_9SPIT</name>
<sequence length="113" mass="13825">MQNDRGNNYIRREFIIKKLNRNLALIINIWVKNLSFKSKQRRFKRILRLASNRKCKNSAFKRRGRRSDYHSGEYGNVIIKHIKNDAFQKPFPNLFDLFQNPPMRRTQNPYRHY</sequence>
<dbReference type="EMBL" id="HBII01021055">
    <property type="protein sequence ID" value="CAE0349802.1"/>
    <property type="molecule type" value="Transcribed_RNA"/>
</dbReference>
<proteinExistence type="predicted"/>
<accession>A0A7S3JCB5</accession>
<gene>
    <name evidence="1" type="ORF">EHAR0213_LOCUS8715</name>
</gene>
<dbReference type="AlphaFoldDB" id="A0A7S3JCB5"/>
<organism evidence="1">
    <name type="scientific">Euplotes harpa</name>
    <dbReference type="NCBI Taxonomy" id="151035"/>
    <lineage>
        <taxon>Eukaryota</taxon>
        <taxon>Sar</taxon>
        <taxon>Alveolata</taxon>
        <taxon>Ciliophora</taxon>
        <taxon>Intramacronucleata</taxon>
        <taxon>Spirotrichea</taxon>
        <taxon>Hypotrichia</taxon>
        <taxon>Euplotida</taxon>
        <taxon>Euplotidae</taxon>
        <taxon>Euplotes</taxon>
    </lineage>
</organism>
<protein>
    <submittedName>
        <fullName evidence="1">Uncharacterized protein</fullName>
    </submittedName>
</protein>